<evidence type="ECO:0000256" key="6">
    <source>
        <dbReference type="ARBA" id="ARBA00023136"/>
    </source>
</evidence>
<dbReference type="OrthoDB" id="9811587at2"/>
<comment type="caution">
    <text evidence="10">The sequence shown here is derived from an EMBL/GenBank/DDBJ whole genome shotgun (WGS) entry which is preliminary data.</text>
</comment>
<evidence type="ECO:0000256" key="2">
    <source>
        <dbReference type="ARBA" id="ARBA00007613"/>
    </source>
</evidence>
<dbReference type="PANTHER" id="PTHR30026">
    <property type="entry name" value="OUTER MEMBRANE PROTEIN TOLC"/>
    <property type="match status" value="1"/>
</dbReference>
<dbReference type="Gene3D" id="1.20.1600.10">
    <property type="entry name" value="Outer membrane efflux proteins (OEP)"/>
    <property type="match status" value="1"/>
</dbReference>
<keyword evidence="11" id="KW-1185">Reference proteome</keyword>
<feature type="signal peptide" evidence="9">
    <location>
        <begin position="1"/>
        <end position="23"/>
    </location>
</feature>
<evidence type="ECO:0000256" key="4">
    <source>
        <dbReference type="ARBA" id="ARBA00022452"/>
    </source>
</evidence>
<gene>
    <name evidence="10" type="ORF">B7P33_02425</name>
</gene>
<keyword evidence="3" id="KW-0813">Transport</keyword>
<keyword evidence="9" id="KW-0732">Signal</keyword>
<comment type="subcellular location">
    <subcellularLocation>
        <location evidence="1">Cell outer membrane</location>
    </subcellularLocation>
</comment>
<dbReference type="GO" id="GO:0015562">
    <property type="term" value="F:efflux transmembrane transporter activity"/>
    <property type="evidence" value="ECO:0007669"/>
    <property type="project" value="InterPro"/>
</dbReference>
<evidence type="ECO:0000313" key="11">
    <source>
        <dbReference type="Proteomes" id="UP000219559"/>
    </source>
</evidence>
<dbReference type="EMBL" id="NBWU01000001">
    <property type="protein sequence ID" value="PCE66172.1"/>
    <property type="molecule type" value="Genomic_DNA"/>
</dbReference>
<protein>
    <submittedName>
        <fullName evidence="10">Transporter</fullName>
    </submittedName>
</protein>
<dbReference type="Pfam" id="PF02321">
    <property type="entry name" value="OEP"/>
    <property type="match status" value="2"/>
</dbReference>
<comment type="similarity">
    <text evidence="2">Belongs to the outer membrane factor (OMF) (TC 1.B.17) family.</text>
</comment>
<proteinExistence type="inferred from homology"/>
<evidence type="ECO:0000313" key="10">
    <source>
        <dbReference type="EMBL" id="PCE66172.1"/>
    </source>
</evidence>
<keyword evidence="8" id="KW-0175">Coiled coil</keyword>
<name>A0A2A4GEK3_9FLAO</name>
<dbReference type="SUPFAM" id="SSF56954">
    <property type="entry name" value="Outer membrane efflux proteins (OEP)"/>
    <property type="match status" value="1"/>
</dbReference>
<sequence>MKHYLIFILSLSLLALQSLQAQKKWNLDECIAYALEHNLQLNDFDLTEDSNKETYRQSVRELLPTVNGATNYNINYGRSVDPDDNSFINTDFFSNNYSIGASVDLFRGFQKMNAIKASKFLYLAAQEDLVQQKYLLAFRVMSAYYDIHFFQGMVTNSKEQLGISEANYALVEKQVELGLKAGADLYEAESLLLTDQLTLTQNENALETAVLVLSREMNLTDTADLELTPYLETAQKLDTVQNLDKEDVFETAMGFVPMIQAQKHRLAAAKKSLAQARGSLSPTLALNAGWQTGYFETRTDSETGEVLPFKNQFKDNANSYVGASLNIPISNRWSRRSQVKQQKIALERAKNQMDVQEQELYNIVQKLVQDHRSFSDQLAQSYKQMESQELAFTIAQKRYEKGLINALELTQAKNLFANAQNENLQVRLRKIVNQSTLDFYRGVSELNIN</sequence>
<keyword evidence="5" id="KW-0812">Transmembrane</keyword>
<dbReference type="RefSeq" id="WP_097441694.1">
    <property type="nucleotide sequence ID" value="NZ_NBWU01000001.1"/>
</dbReference>
<dbReference type="Proteomes" id="UP000219559">
    <property type="component" value="Unassembled WGS sequence"/>
</dbReference>
<evidence type="ECO:0000256" key="8">
    <source>
        <dbReference type="SAM" id="Coils"/>
    </source>
</evidence>
<evidence type="ECO:0000256" key="7">
    <source>
        <dbReference type="ARBA" id="ARBA00023237"/>
    </source>
</evidence>
<feature type="coiled-coil region" evidence="8">
    <location>
        <begin position="339"/>
        <end position="366"/>
    </location>
</feature>
<organism evidence="10 11">
    <name type="scientific">Sediminicola luteus</name>
    <dbReference type="NCBI Taxonomy" id="319238"/>
    <lineage>
        <taxon>Bacteria</taxon>
        <taxon>Pseudomonadati</taxon>
        <taxon>Bacteroidota</taxon>
        <taxon>Flavobacteriia</taxon>
        <taxon>Flavobacteriales</taxon>
        <taxon>Flavobacteriaceae</taxon>
        <taxon>Sediminicola</taxon>
    </lineage>
</organism>
<accession>A0A2A4GEK3</accession>
<dbReference type="InterPro" id="IPR051906">
    <property type="entry name" value="TolC-like"/>
</dbReference>
<keyword evidence="4" id="KW-1134">Transmembrane beta strand</keyword>
<reference evidence="10 11" key="1">
    <citation type="submission" date="2017-04" db="EMBL/GenBank/DDBJ databases">
        <title>A new member of the family Flavobacteriaceae isolated from ascidians.</title>
        <authorList>
            <person name="Chen L."/>
        </authorList>
    </citation>
    <scope>NUCLEOTIDE SEQUENCE [LARGE SCALE GENOMIC DNA]</scope>
    <source>
        <strain evidence="10 11">HQA918</strain>
    </source>
</reference>
<evidence type="ECO:0000256" key="1">
    <source>
        <dbReference type="ARBA" id="ARBA00004442"/>
    </source>
</evidence>
<dbReference type="AlphaFoldDB" id="A0A2A4GEK3"/>
<keyword evidence="7" id="KW-0998">Cell outer membrane</keyword>
<dbReference type="GO" id="GO:0009279">
    <property type="term" value="C:cell outer membrane"/>
    <property type="evidence" value="ECO:0007669"/>
    <property type="project" value="UniProtKB-SubCell"/>
</dbReference>
<evidence type="ECO:0000256" key="3">
    <source>
        <dbReference type="ARBA" id="ARBA00022448"/>
    </source>
</evidence>
<feature type="chain" id="PRO_5013037099" evidence="9">
    <location>
        <begin position="24"/>
        <end position="449"/>
    </location>
</feature>
<dbReference type="PANTHER" id="PTHR30026:SF20">
    <property type="entry name" value="OUTER MEMBRANE PROTEIN TOLC"/>
    <property type="match status" value="1"/>
</dbReference>
<evidence type="ECO:0000256" key="5">
    <source>
        <dbReference type="ARBA" id="ARBA00022692"/>
    </source>
</evidence>
<keyword evidence="6" id="KW-0472">Membrane</keyword>
<dbReference type="InterPro" id="IPR003423">
    <property type="entry name" value="OMP_efflux"/>
</dbReference>
<dbReference type="GO" id="GO:1990281">
    <property type="term" value="C:efflux pump complex"/>
    <property type="evidence" value="ECO:0007669"/>
    <property type="project" value="TreeGrafter"/>
</dbReference>
<dbReference type="GO" id="GO:0015288">
    <property type="term" value="F:porin activity"/>
    <property type="evidence" value="ECO:0007669"/>
    <property type="project" value="TreeGrafter"/>
</dbReference>
<evidence type="ECO:0000256" key="9">
    <source>
        <dbReference type="SAM" id="SignalP"/>
    </source>
</evidence>